<proteinExistence type="predicted"/>
<accession>A0A6N1X8W6</accession>
<keyword evidence="4" id="KW-1185">Reference proteome</keyword>
<sequence length="207" mass="22301">MQVPATAAPWTKHWLYDWGGANLDIFLATQRALSDGWLWVPEILSALGSYWGAPAVVLLMLVWRRAPVREGAASIDVPLYRFALGLPLAIAVAAIFKTIIALPRPFVVMGDAVYRAHSAPESQYTMPSGHSVYIGVLTTALWPSLGWAGRVTMLVFAAAVGWSRIVLGAHFPIDVIAGLALGWACVAAAGSWAQRMARNAPIKGRNL</sequence>
<keyword evidence="1" id="KW-0812">Transmembrane</keyword>
<dbReference type="KEGG" id="aant:HUK68_23040"/>
<evidence type="ECO:0000256" key="1">
    <source>
        <dbReference type="SAM" id="Phobius"/>
    </source>
</evidence>
<dbReference type="Pfam" id="PF01569">
    <property type="entry name" value="PAP2"/>
    <property type="match status" value="1"/>
</dbReference>
<evidence type="ECO:0000313" key="3">
    <source>
        <dbReference type="EMBL" id="QKV55834.1"/>
    </source>
</evidence>
<organism evidence="3 4">
    <name type="scientific">Comamonas antarctica</name>
    <dbReference type="NCBI Taxonomy" id="2743470"/>
    <lineage>
        <taxon>Bacteria</taxon>
        <taxon>Pseudomonadati</taxon>
        <taxon>Pseudomonadota</taxon>
        <taxon>Betaproteobacteria</taxon>
        <taxon>Burkholderiales</taxon>
        <taxon>Comamonadaceae</taxon>
        <taxon>Comamonas</taxon>
    </lineage>
</organism>
<dbReference type="PANTHER" id="PTHR14969:SF13">
    <property type="entry name" value="AT30094P"/>
    <property type="match status" value="1"/>
</dbReference>
<feature type="transmembrane region" description="Helical" evidence="1">
    <location>
        <begin position="84"/>
        <end position="104"/>
    </location>
</feature>
<geneLocation type="plasmid" evidence="3 4">
    <name>unnamed2</name>
</geneLocation>
<feature type="transmembrane region" description="Helical" evidence="1">
    <location>
        <begin position="43"/>
        <end position="63"/>
    </location>
</feature>
<protein>
    <submittedName>
        <fullName evidence="3">Phosphatase PAP2 family protein</fullName>
    </submittedName>
</protein>
<feature type="transmembrane region" description="Helical" evidence="1">
    <location>
        <begin position="175"/>
        <end position="193"/>
    </location>
</feature>
<evidence type="ECO:0000313" key="4">
    <source>
        <dbReference type="Proteomes" id="UP000509579"/>
    </source>
</evidence>
<dbReference type="EMBL" id="CP054842">
    <property type="protein sequence ID" value="QKV55834.1"/>
    <property type="molecule type" value="Genomic_DNA"/>
</dbReference>
<dbReference type="InterPro" id="IPR036938">
    <property type="entry name" value="PAP2/HPO_sf"/>
</dbReference>
<keyword evidence="3" id="KW-0614">Plasmid</keyword>
<keyword evidence="1" id="KW-1133">Transmembrane helix</keyword>
<feature type="transmembrane region" description="Helical" evidence="1">
    <location>
        <begin position="151"/>
        <end position="169"/>
    </location>
</feature>
<reference evidence="3 4" key="1">
    <citation type="submission" date="2020-06" db="EMBL/GenBank/DDBJ databases">
        <title>Acidovorax antarctica sp. nov., isolated from Corinth ice sheet soil, Antarctic Fields Peninsula.</title>
        <authorList>
            <person name="Xu Q."/>
            <person name="Peng F."/>
        </authorList>
    </citation>
    <scope>NUCLEOTIDE SEQUENCE [LARGE SCALE GENOMIC DNA]</scope>
    <source>
        <strain evidence="3 4">16-35-5</strain>
        <plasmid evidence="3 4">unnamed2</plasmid>
    </source>
</reference>
<name>A0A6N1X8W6_9BURK</name>
<gene>
    <name evidence="3" type="ORF">HUK68_23040</name>
</gene>
<evidence type="ECO:0000259" key="2">
    <source>
        <dbReference type="SMART" id="SM00014"/>
    </source>
</evidence>
<dbReference type="InterPro" id="IPR000326">
    <property type="entry name" value="PAP2/HPO"/>
</dbReference>
<dbReference type="CDD" id="cd01610">
    <property type="entry name" value="PAP2_like"/>
    <property type="match status" value="1"/>
</dbReference>
<dbReference type="Proteomes" id="UP000509579">
    <property type="component" value="Plasmid unnamed2"/>
</dbReference>
<keyword evidence="1" id="KW-0472">Membrane</keyword>
<dbReference type="SUPFAM" id="SSF48317">
    <property type="entry name" value="Acid phosphatase/Vanadium-dependent haloperoxidase"/>
    <property type="match status" value="1"/>
</dbReference>
<dbReference type="AlphaFoldDB" id="A0A6N1X8W6"/>
<feature type="domain" description="Phosphatidic acid phosphatase type 2/haloperoxidase" evidence="2">
    <location>
        <begin position="79"/>
        <end position="190"/>
    </location>
</feature>
<dbReference type="Gene3D" id="1.20.144.10">
    <property type="entry name" value="Phosphatidic acid phosphatase type 2/haloperoxidase"/>
    <property type="match status" value="1"/>
</dbReference>
<dbReference type="SMART" id="SM00014">
    <property type="entry name" value="acidPPc"/>
    <property type="match status" value="1"/>
</dbReference>
<dbReference type="PANTHER" id="PTHR14969">
    <property type="entry name" value="SPHINGOSINE-1-PHOSPHATE PHOSPHOHYDROLASE"/>
    <property type="match status" value="1"/>
</dbReference>